<comment type="similarity">
    <text evidence="2">Belongs to the 'phage' integrase family.</text>
</comment>
<keyword evidence="4" id="KW-0238">DNA-binding</keyword>
<proteinExistence type="inferred from homology"/>
<name>A0A6N3EK35_FLAPL</name>
<dbReference type="GO" id="GO:0015074">
    <property type="term" value="P:DNA integration"/>
    <property type="evidence" value="ECO:0007669"/>
    <property type="project" value="UniProtKB-KW"/>
</dbReference>
<evidence type="ECO:0000256" key="2">
    <source>
        <dbReference type="ARBA" id="ARBA00008857"/>
    </source>
</evidence>
<evidence type="ECO:0000259" key="7">
    <source>
        <dbReference type="PROSITE" id="PS51898"/>
    </source>
</evidence>
<dbReference type="EMBL" id="CACRUB010000035">
    <property type="protein sequence ID" value="VYU37957.1"/>
    <property type="molecule type" value="Genomic_DNA"/>
</dbReference>
<keyword evidence="6" id="KW-0175">Coiled coil</keyword>
<dbReference type="PANTHER" id="PTHR30629:SF2">
    <property type="entry name" value="PROPHAGE INTEGRASE INTS-RELATED"/>
    <property type="match status" value="1"/>
</dbReference>
<keyword evidence="3" id="KW-0229">DNA integration</keyword>
<feature type="coiled-coil region" evidence="6">
    <location>
        <begin position="278"/>
        <end position="305"/>
    </location>
</feature>
<accession>A0A6N3EK35</accession>
<comment type="function">
    <text evidence="1">Site-specific tyrosine recombinase, which acts by catalyzing the cutting and rejoining of the recombining DNA molecules.</text>
</comment>
<protein>
    <submittedName>
        <fullName evidence="8">Site-specific tyrosine recombinase XerS</fullName>
    </submittedName>
</protein>
<dbReference type="GO" id="GO:0003677">
    <property type="term" value="F:DNA binding"/>
    <property type="evidence" value="ECO:0007669"/>
    <property type="project" value="UniProtKB-KW"/>
</dbReference>
<dbReference type="Pfam" id="PF14659">
    <property type="entry name" value="Phage_int_SAM_3"/>
    <property type="match status" value="1"/>
</dbReference>
<dbReference type="InterPro" id="IPR013762">
    <property type="entry name" value="Integrase-like_cat_sf"/>
</dbReference>
<dbReference type="AlphaFoldDB" id="A0A6N3EK35"/>
<evidence type="ECO:0000256" key="5">
    <source>
        <dbReference type="ARBA" id="ARBA00023172"/>
    </source>
</evidence>
<evidence type="ECO:0000313" key="8">
    <source>
        <dbReference type="EMBL" id="VYU37957.1"/>
    </source>
</evidence>
<sequence length="403" mass="46830">MGTESNASVFQLGSGMWAFRYTYTRNGKRVSKQVSKDENGNPLKNRRAAIKARQAAIDNAQNSRRPKPTVRKTVQEVYQEYCTNGRNDRAYTTKRKQDSLWKNHLCARFGERYIDEISAAEVVDYLTELYCSRGLSYRYVEGFLKMFYLLFGQAYSRDYLAVDSYNKLCVNKDTKIHMPKLKVDDDLDIVSFSREELAVLDDYFHGTNAETAYLLGRYCGLRINECYGLKWSNVDLKNGTILIDRQMQYQQGRIKLVSLKTRNAKRTIQMCDKLKVYFQGLAERREQDQLRLADLREQNQRIIEDLDGSKISSTELVNCLPDGKIQTVNSMKFHTREVKAKCGIMFKYHYLRHTYGTMMAELNTPQHLLCSQMGHGNIQVTQRYYIALSKAGIDILRENLNRL</sequence>
<evidence type="ECO:0000256" key="3">
    <source>
        <dbReference type="ARBA" id="ARBA00022908"/>
    </source>
</evidence>
<dbReference type="InterPro" id="IPR004107">
    <property type="entry name" value="Integrase_SAM-like_N"/>
</dbReference>
<reference evidence="8" key="1">
    <citation type="submission" date="2019-11" db="EMBL/GenBank/DDBJ databases">
        <authorList>
            <person name="Feng L."/>
        </authorList>
    </citation>
    <scope>NUCLEOTIDE SEQUENCE</scope>
    <source>
        <strain evidence="8">FplautiiLFYP42</strain>
    </source>
</reference>
<feature type="domain" description="Tyr recombinase" evidence="7">
    <location>
        <begin position="187"/>
        <end position="401"/>
    </location>
</feature>
<dbReference type="PANTHER" id="PTHR30629">
    <property type="entry name" value="PROPHAGE INTEGRASE"/>
    <property type="match status" value="1"/>
</dbReference>
<dbReference type="Pfam" id="PF00589">
    <property type="entry name" value="Phage_integrase"/>
    <property type="match status" value="1"/>
</dbReference>
<dbReference type="InterPro" id="IPR010998">
    <property type="entry name" value="Integrase_recombinase_N"/>
</dbReference>
<evidence type="ECO:0000256" key="1">
    <source>
        <dbReference type="ARBA" id="ARBA00003283"/>
    </source>
</evidence>
<dbReference type="PROSITE" id="PS51898">
    <property type="entry name" value="TYR_RECOMBINASE"/>
    <property type="match status" value="1"/>
</dbReference>
<dbReference type="GO" id="GO:0006310">
    <property type="term" value="P:DNA recombination"/>
    <property type="evidence" value="ECO:0007669"/>
    <property type="project" value="UniProtKB-KW"/>
</dbReference>
<keyword evidence="5" id="KW-0233">DNA recombination</keyword>
<evidence type="ECO:0000256" key="6">
    <source>
        <dbReference type="SAM" id="Coils"/>
    </source>
</evidence>
<dbReference type="InterPro" id="IPR002104">
    <property type="entry name" value="Integrase_catalytic"/>
</dbReference>
<dbReference type="Gene3D" id="1.10.150.130">
    <property type="match status" value="1"/>
</dbReference>
<dbReference type="SUPFAM" id="SSF56349">
    <property type="entry name" value="DNA breaking-rejoining enzymes"/>
    <property type="match status" value="1"/>
</dbReference>
<organism evidence="8">
    <name type="scientific">Flavonifractor plautii</name>
    <name type="common">Fusobacterium plautii</name>
    <dbReference type="NCBI Taxonomy" id="292800"/>
    <lineage>
        <taxon>Bacteria</taxon>
        <taxon>Bacillati</taxon>
        <taxon>Bacillota</taxon>
        <taxon>Clostridia</taxon>
        <taxon>Eubacteriales</taxon>
        <taxon>Oscillospiraceae</taxon>
        <taxon>Flavonifractor</taxon>
    </lineage>
</organism>
<dbReference type="RefSeq" id="WP_148342281.1">
    <property type="nucleotide sequence ID" value="NZ_CACRUB010000035.1"/>
</dbReference>
<dbReference type="Gene3D" id="1.10.443.10">
    <property type="entry name" value="Intergrase catalytic core"/>
    <property type="match status" value="1"/>
</dbReference>
<dbReference type="CDD" id="cd01189">
    <property type="entry name" value="INT_ICEBs1_C_like"/>
    <property type="match status" value="1"/>
</dbReference>
<dbReference type="InterPro" id="IPR011010">
    <property type="entry name" value="DNA_brk_join_enz"/>
</dbReference>
<evidence type="ECO:0000256" key="4">
    <source>
        <dbReference type="ARBA" id="ARBA00023125"/>
    </source>
</evidence>
<gene>
    <name evidence="8" type="ORF">FPLFYP42_02096</name>
</gene>
<dbReference type="InterPro" id="IPR050808">
    <property type="entry name" value="Phage_Integrase"/>
</dbReference>